<dbReference type="AlphaFoldDB" id="A0A6A8GHI8"/>
<evidence type="ECO:0000313" key="4">
    <source>
        <dbReference type="EMBL" id="MRX22645.1"/>
    </source>
</evidence>
<dbReference type="GO" id="GO:0030170">
    <property type="term" value="F:pyridoxal phosphate binding"/>
    <property type="evidence" value="ECO:0007669"/>
    <property type="project" value="InterPro"/>
</dbReference>
<feature type="domain" description="Aminotransferase class I/classII large" evidence="3">
    <location>
        <begin position="111"/>
        <end position="369"/>
    </location>
</feature>
<dbReference type="CDD" id="cd00609">
    <property type="entry name" value="AAT_like"/>
    <property type="match status" value="1"/>
</dbReference>
<dbReference type="Proteomes" id="UP000439022">
    <property type="component" value="Unassembled WGS sequence"/>
</dbReference>
<dbReference type="PANTHER" id="PTHR43510:SF1">
    <property type="entry name" value="AMINOTRANSFERASE FUNCTION, HYPOTHETICAL (EUROFUNG)"/>
    <property type="match status" value="1"/>
</dbReference>
<keyword evidence="5" id="KW-1185">Reference proteome</keyword>
<dbReference type="EC" id="2.6.1.-" evidence="1"/>
<dbReference type="Pfam" id="PF00155">
    <property type="entry name" value="Aminotran_1_2"/>
    <property type="match status" value="1"/>
</dbReference>
<gene>
    <name evidence="4" type="ORF">GJR96_11875</name>
</gene>
<evidence type="ECO:0000256" key="2">
    <source>
        <dbReference type="SAM" id="MobiDB-lite"/>
    </source>
</evidence>
<dbReference type="InterPro" id="IPR015421">
    <property type="entry name" value="PyrdxlP-dep_Trfase_major"/>
</dbReference>
<comment type="cofactor">
    <cofactor evidence="1">
        <name>pyridoxal 5'-phosphate</name>
        <dbReference type="ChEBI" id="CHEBI:597326"/>
    </cofactor>
</comment>
<dbReference type="EMBL" id="WKJO01000001">
    <property type="protein sequence ID" value="MRX22645.1"/>
    <property type="molecule type" value="Genomic_DNA"/>
</dbReference>
<sequence>MTTFPAIPYLEWIVGRADEATFDLATSDLRVAADDGGVVPPILAGLPDPVDETLVSQLAARYDVPESWVLVTAGASSANFLASCALLDHPGHPGEADDDRGDDSEDHPRPQVLVEKPGYQPLAAVPEALGARVDRFVRPPEYDYDIEPPRIDGAKSDTFTYAVVTNRHNPSGRLASRAELAELAHVVGDAGGSLLVDEVYAPFVDPAHDGPFGGETAAGLPNVVTTGSLTKFYGLGGLRIGWIIADPEVVERARSASLYLPSVADPSRKLARRALHHSDRLESTAREHFSANHERLASFVADRSNLSGRIHAGGTFAFLSHDDYDGDEVADAAWERGVLVVPGRFFGAPAAFRVALGGTPDEMAAALDVFGEVLDDLAN</sequence>
<feature type="compositionally biased region" description="Acidic residues" evidence="2">
    <location>
        <begin position="96"/>
        <end position="105"/>
    </location>
</feature>
<dbReference type="SUPFAM" id="SSF53383">
    <property type="entry name" value="PLP-dependent transferases"/>
    <property type="match status" value="1"/>
</dbReference>
<dbReference type="Gene3D" id="3.40.640.10">
    <property type="entry name" value="Type I PLP-dependent aspartate aminotransferase-like (Major domain)"/>
    <property type="match status" value="1"/>
</dbReference>
<dbReference type="InterPro" id="IPR015424">
    <property type="entry name" value="PyrdxlP-dep_Trfase"/>
</dbReference>
<comment type="similarity">
    <text evidence="1">Belongs to the class-I pyridoxal-phosphate-dependent aminotransferase family.</text>
</comment>
<dbReference type="InterPro" id="IPR015422">
    <property type="entry name" value="PyrdxlP-dep_Trfase_small"/>
</dbReference>
<dbReference type="RefSeq" id="WP_151163111.1">
    <property type="nucleotide sequence ID" value="NZ_WKJO01000001.1"/>
</dbReference>
<dbReference type="InterPro" id="IPR004838">
    <property type="entry name" value="NHTrfase_class1_PyrdxlP-BS"/>
</dbReference>
<reference evidence="4 5" key="1">
    <citation type="submission" date="2019-11" db="EMBL/GenBank/DDBJ databases">
        <title>Whole genome sequence of Haloferax sp. MBLA0076.</title>
        <authorList>
            <person name="Seo M.-J."/>
            <person name="Cho E.-S."/>
        </authorList>
    </citation>
    <scope>NUCLEOTIDE SEQUENCE [LARGE SCALE GENOMIC DNA]</scope>
    <source>
        <strain evidence="4 5">MBLA0076</strain>
    </source>
</reference>
<feature type="region of interest" description="Disordered" evidence="2">
    <location>
        <begin position="90"/>
        <end position="111"/>
    </location>
</feature>
<protein>
    <recommendedName>
        <fullName evidence="1">Aminotransferase</fullName>
        <ecNumber evidence="1">2.6.1.-</ecNumber>
    </recommendedName>
</protein>
<dbReference type="PANTHER" id="PTHR43510">
    <property type="entry name" value="AMINOTRANSFERASE FUNCTION, HYPOTHETICAL (EUROFUNG)"/>
    <property type="match status" value="1"/>
</dbReference>
<name>A0A6A8GHI8_9EURY</name>
<dbReference type="Gene3D" id="3.90.1150.10">
    <property type="entry name" value="Aspartate Aminotransferase, domain 1"/>
    <property type="match status" value="1"/>
</dbReference>
<accession>A0A6A8GHI8</accession>
<evidence type="ECO:0000313" key="5">
    <source>
        <dbReference type="Proteomes" id="UP000439022"/>
    </source>
</evidence>
<comment type="caution">
    <text evidence="4">The sequence shown here is derived from an EMBL/GenBank/DDBJ whole genome shotgun (WGS) entry which is preliminary data.</text>
</comment>
<dbReference type="InterPro" id="IPR004839">
    <property type="entry name" value="Aminotransferase_I/II_large"/>
</dbReference>
<proteinExistence type="inferred from homology"/>
<evidence type="ECO:0000259" key="3">
    <source>
        <dbReference type="Pfam" id="PF00155"/>
    </source>
</evidence>
<dbReference type="GO" id="GO:0008483">
    <property type="term" value="F:transaminase activity"/>
    <property type="evidence" value="ECO:0007669"/>
    <property type="project" value="UniProtKB-KW"/>
</dbReference>
<keyword evidence="1 4" id="KW-0808">Transferase</keyword>
<keyword evidence="1 4" id="KW-0032">Aminotransferase</keyword>
<dbReference type="PROSITE" id="PS00105">
    <property type="entry name" value="AA_TRANSFER_CLASS_1"/>
    <property type="match status" value="1"/>
</dbReference>
<evidence type="ECO:0000256" key="1">
    <source>
        <dbReference type="RuleBase" id="RU000481"/>
    </source>
</evidence>
<organism evidence="4 5">
    <name type="scientific">Haloferax litoreum</name>
    <dbReference type="NCBI Taxonomy" id="2666140"/>
    <lineage>
        <taxon>Archaea</taxon>
        <taxon>Methanobacteriati</taxon>
        <taxon>Methanobacteriota</taxon>
        <taxon>Stenosarchaea group</taxon>
        <taxon>Halobacteria</taxon>
        <taxon>Halobacteriales</taxon>
        <taxon>Haloferacaceae</taxon>
        <taxon>Haloferax</taxon>
    </lineage>
</organism>